<sequence length="854" mass="91557">MGRPSYYQKTEIVTFVNTALLFALAAVGIPIALHLIARKEPKQVMFPSVRLLTQRFETNRSKVRVRRWWLLALRIAAFAVVALALARPVIAGALSLTWSTIGILSIAGIALLAMASVAAGRPNQKTLVRSLLAAAALALIVAVGWGGYTLASGTKPEIDDATPVALAIVVDNAPLAAWRTGDETQLNRLRAAAKQLILAANRESRFAVIDRSSAPAAFSLDVTGALSKTDALRALEVVQPLESRVEAAARLLQTSEIPSRQVVILSGLTESSFANELSGQSMAALLESSGVAVTVWDMGGPVGTNRTVSLPTLSDVSPAPETSITVAAVLSLEAAATTVDEATDSETNPDGAPGDTSETPPGSLSVTAECVLFPSSAALPVVRDGDIVRPQAKPVDRLSVTMQPGRDVELQMTLPPLPVGLHHGAIRLVGADALAVDDASYFSVAVLPPSRLLLVSDQAEEAEEIAWAVSAPAPIDDPTSQYAIERIGYDDMAASRMTDFDGVILLDPPDSALGEPELIRYREQGGSVWVAAGDRLGEENVAVEGWPVFRRRWRVPEPGTFLEISAASHPALVTLANTPGGVPFQDFRIHQYWQLAPSDNAQVLMRYAGTDHAAVVEWRSKSAAEGATPENTSGSGRIVLMTTPIPAITPPSSSWNELFQADEYWPAFSLVRDVTRYVTGRSAESWMTRVGAPVSVPVRQQAAIEVDGKPRRLQWFPPVGATPVPINVPQGEDSGSGGTLRIVVGQPKHSGMHWIRGDEIGLGFTANLPREQLATTRIDAARLERLFGPDRLRKIDSLDEMEWTSSDDARVVSLWSPIMLLALFVFMLEQVLGNRFYRRSPAAKSGSTRRRSAA</sequence>
<evidence type="ECO:0000313" key="5">
    <source>
        <dbReference type="Proteomes" id="UP000318081"/>
    </source>
</evidence>
<dbReference type="PANTHER" id="PTHR37464:SF1">
    <property type="entry name" value="BLL2463 PROTEIN"/>
    <property type="match status" value="1"/>
</dbReference>
<evidence type="ECO:0000256" key="2">
    <source>
        <dbReference type="SAM" id="Phobius"/>
    </source>
</evidence>
<dbReference type="NCBIfam" id="TIGR02226">
    <property type="entry name" value="two_anch"/>
    <property type="match status" value="1"/>
</dbReference>
<evidence type="ECO:0000313" key="4">
    <source>
        <dbReference type="EMBL" id="QDV84617.1"/>
    </source>
</evidence>
<proteinExistence type="predicted"/>
<feature type="transmembrane region" description="Helical" evidence="2">
    <location>
        <begin position="131"/>
        <end position="151"/>
    </location>
</feature>
<keyword evidence="2" id="KW-1133">Transmembrane helix</keyword>
<feature type="domain" description="Aerotolerance regulator N-terminal" evidence="3">
    <location>
        <begin position="14"/>
        <end position="88"/>
    </location>
</feature>
<evidence type="ECO:0000256" key="1">
    <source>
        <dbReference type="SAM" id="MobiDB-lite"/>
    </source>
</evidence>
<organism evidence="4 5">
    <name type="scientific">Stieleria magnilauensis</name>
    <dbReference type="NCBI Taxonomy" id="2527963"/>
    <lineage>
        <taxon>Bacteria</taxon>
        <taxon>Pseudomonadati</taxon>
        <taxon>Planctomycetota</taxon>
        <taxon>Planctomycetia</taxon>
        <taxon>Pirellulales</taxon>
        <taxon>Pirellulaceae</taxon>
        <taxon>Stieleria</taxon>
    </lineage>
</organism>
<keyword evidence="2" id="KW-0472">Membrane</keyword>
<keyword evidence="2" id="KW-0812">Transmembrane</keyword>
<feature type="transmembrane region" description="Helical" evidence="2">
    <location>
        <begin position="814"/>
        <end position="832"/>
    </location>
</feature>
<keyword evidence="5" id="KW-1185">Reference proteome</keyword>
<gene>
    <name evidence="4" type="ORF">TBK1r_35680</name>
</gene>
<feature type="transmembrane region" description="Helical" evidence="2">
    <location>
        <begin position="96"/>
        <end position="119"/>
    </location>
</feature>
<dbReference type="InterPro" id="IPR011933">
    <property type="entry name" value="Double_TM_dom"/>
</dbReference>
<feature type="transmembrane region" description="Helical" evidence="2">
    <location>
        <begin position="68"/>
        <end position="90"/>
    </location>
</feature>
<feature type="region of interest" description="Disordered" evidence="1">
    <location>
        <begin position="338"/>
        <end position="363"/>
    </location>
</feature>
<evidence type="ECO:0000259" key="3">
    <source>
        <dbReference type="Pfam" id="PF07584"/>
    </source>
</evidence>
<dbReference type="EMBL" id="CP036432">
    <property type="protein sequence ID" value="QDV84617.1"/>
    <property type="molecule type" value="Genomic_DNA"/>
</dbReference>
<dbReference type="Pfam" id="PF07584">
    <property type="entry name" value="BatA"/>
    <property type="match status" value="1"/>
</dbReference>
<dbReference type="Proteomes" id="UP000318081">
    <property type="component" value="Chromosome"/>
</dbReference>
<dbReference type="InterPro" id="IPR029062">
    <property type="entry name" value="Class_I_gatase-like"/>
</dbReference>
<reference evidence="4 5" key="1">
    <citation type="submission" date="2019-02" db="EMBL/GenBank/DDBJ databases">
        <title>Deep-cultivation of Planctomycetes and their phenomic and genomic characterization uncovers novel biology.</title>
        <authorList>
            <person name="Wiegand S."/>
            <person name="Jogler M."/>
            <person name="Boedeker C."/>
            <person name="Pinto D."/>
            <person name="Vollmers J."/>
            <person name="Rivas-Marin E."/>
            <person name="Kohn T."/>
            <person name="Peeters S.H."/>
            <person name="Heuer A."/>
            <person name="Rast P."/>
            <person name="Oberbeckmann S."/>
            <person name="Bunk B."/>
            <person name="Jeske O."/>
            <person name="Meyerdierks A."/>
            <person name="Storesund J.E."/>
            <person name="Kallscheuer N."/>
            <person name="Luecker S."/>
            <person name="Lage O.M."/>
            <person name="Pohl T."/>
            <person name="Merkel B.J."/>
            <person name="Hornburger P."/>
            <person name="Mueller R.-W."/>
            <person name="Bruemmer F."/>
            <person name="Labrenz M."/>
            <person name="Spormann A.M."/>
            <person name="Op den Camp H."/>
            <person name="Overmann J."/>
            <person name="Amann R."/>
            <person name="Jetten M.S.M."/>
            <person name="Mascher T."/>
            <person name="Medema M.H."/>
            <person name="Devos D.P."/>
            <person name="Kaster A.-K."/>
            <person name="Ovreas L."/>
            <person name="Rohde M."/>
            <person name="Galperin M.Y."/>
            <person name="Jogler C."/>
        </authorList>
    </citation>
    <scope>NUCLEOTIDE SEQUENCE [LARGE SCALE GENOMIC DNA]</scope>
    <source>
        <strain evidence="4 5">TBK1r</strain>
    </source>
</reference>
<dbReference type="PANTHER" id="PTHR37464">
    <property type="entry name" value="BLL2463 PROTEIN"/>
    <property type="match status" value="1"/>
</dbReference>
<feature type="transmembrane region" description="Helical" evidence="2">
    <location>
        <begin position="12"/>
        <end position="36"/>
    </location>
</feature>
<dbReference type="InterPro" id="IPR024163">
    <property type="entry name" value="Aerotolerance_reg_N"/>
</dbReference>
<dbReference type="SUPFAM" id="SSF52317">
    <property type="entry name" value="Class I glutamine amidotransferase-like"/>
    <property type="match status" value="1"/>
</dbReference>
<protein>
    <recommendedName>
        <fullName evidence="3">Aerotolerance regulator N-terminal domain-containing protein</fullName>
    </recommendedName>
</protein>
<accession>A0ABX5XSK1</accession>
<name>A0ABX5XSK1_9BACT</name>